<sequence length="240" mass="25288">MSQTFQSWRRRAYALAGAFTLLVLQGCATPPKPYDYTAYKAAKPASILVLPPLNATPEVQARPSVLAQVTMPLAESGYYVLPVSLVDETLKQNGVHTADEAHAIDAAKLRDIFGADAGLYLKVTRYGSVYRVINSETAVTLEAKMVDLRTSQVLWEGAASASSAEQGNNSQGGLVGLLVKALVEQIVASATDRSHPIAGLASQRLLGAGSPNGLLFGPRSPHYGKVDEAGKPPTTAKLGG</sequence>
<dbReference type="Proteomes" id="UP001606300">
    <property type="component" value="Unassembled WGS sequence"/>
</dbReference>
<accession>A0ABW7EKF7</accession>
<dbReference type="RefSeq" id="WP_394468887.1">
    <property type="nucleotide sequence ID" value="NZ_JBIGHY010000001.1"/>
</dbReference>
<dbReference type="Gene3D" id="3.40.50.10610">
    <property type="entry name" value="ABC-type transport auxiliary lipoprotein component"/>
    <property type="match status" value="1"/>
</dbReference>
<proteinExistence type="predicted"/>
<keyword evidence="4" id="KW-1185">Reference proteome</keyword>
<organism evidence="3 4">
    <name type="scientific">Pelomonas dachongensis</name>
    <dbReference type="NCBI Taxonomy" id="3299029"/>
    <lineage>
        <taxon>Bacteria</taxon>
        <taxon>Pseudomonadati</taxon>
        <taxon>Pseudomonadota</taxon>
        <taxon>Betaproteobacteria</taxon>
        <taxon>Burkholderiales</taxon>
        <taxon>Sphaerotilaceae</taxon>
        <taxon>Roseateles</taxon>
    </lineage>
</organism>
<keyword evidence="2" id="KW-0732">Signal</keyword>
<protein>
    <submittedName>
        <fullName evidence="3">DUF799 domain-containing protein</fullName>
    </submittedName>
</protein>
<feature type="chain" id="PRO_5045891522" evidence="2">
    <location>
        <begin position="29"/>
        <end position="240"/>
    </location>
</feature>
<evidence type="ECO:0000256" key="2">
    <source>
        <dbReference type="SAM" id="SignalP"/>
    </source>
</evidence>
<feature type="region of interest" description="Disordered" evidence="1">
    <location>
        <begin position="217"/>
        <end position="240"/>
    </location>
</feature>
<dbReference type="Pfam" id="PF05643">
    <property type="entry name" value="GNA1162-like"/>
    <property type="match status" value="1"/>
</dbReference>
<feature type="signal peptide" evidence="2">
    <location>
        <begin position="1"/>
        <end position="28"/>
    </location>
</feature>
<name>A0ABW7EKF7_9BURK</name>
<comment type="caution">
    <text evidence="3">The sequence shown here is derived from an EMBL/GenBank/DDBJ whole genome shotgun (WGS) entry which is preliminary data.</text>
</comment>
<evidence type="ECO:0000313" key="3">
    <source>
        <dbReference type="EMBL" id="MFG6412790.1"/>
    </source>
</evidence>
<gene>
    <name evidence="3" type="ORF">ACG02S_02645</name>
</gene>
<evidence type="ECO:0000313" key="4">
    <source>
        <dbReference type="Proteomes" id="UP001606300"/>
    </source>
</evidence>
<dbReference type="InterPro" id="IPR008517">
    <property type="entry name" value="GNA1162-like"/>
</dbReference>
<evidence type="ECO:0000256" key="1">
    <source>
        <dbReference type="SAM" id="MobiDB-lite"/>
    </source>
</evidence>
<reference evidence="3 4" key="1">
    <citation type="submission" date="2024-09" db="EMBL/GenBank/DDBJ databases">
        <title>Novel species of the genus Pelomonas and Roseateles isolated from streams.</title>
        <authorList>
            <person name="Lu H."/>
        </authorList>
    </citation>
    <scope>NUCLEOTIDE SEQUENCE [LARGE SCALE GENOMIC DNA]</scope>
    <source>
        <strain evidence="3 4">DC23W</strain>
    </source>
</reference>
<dbReference type="EMBL" id="JBIGHY010000001">
    <property type="protein sequence ID" value="MFG6412790.1"/>
    <property type="molecule type" value="Genomic_DNA"/>
</dbReference>